<evidence type="ECO:0000259" key="8">
    <source>
        <dbReference type="Pfam" id="PF00078"/>
    </source>
</evidence>
<evidence type="ECO:0000256" key="6">
    <source>
        <dbReference type="ARBA" id="ARBA00022801"/>
    </source>
</evidence>
<reference evidence="10" key="1">
    <citation type="journal article" date="2019" name="Plant Biotechnol. J.">
        <title>Genome sequencing of the Australian wild diploid species Gossypium australe highlights disease resistance and delayed gland morphogenesis.</title>
        <authorList>
            <person name="Cai Y."/>
            <person name="Cai X."/>
            <person name="Wang Q."/>
            <person name="Wang P."/>
            <person name="Zhang Y."/>
            <person name="Cai C."/>
            <person name="Xu Y."/>
            <person name="Wang K."/>
            <person name="Zhou Z."/>
            <person name="Wang C."/>
            <person name="Geng S."/>
            <person name="Li B."/>
            <person name="Dong Q."/>
            <person name="Hou Y."/>
            <person name="Wang H."/>
            <person name="Ai P."/>
            <person name="Liu Z."/>
            <person name="Yi F."/>
            <person name="Sun M."/>
            <person name="An G."/>
            <person name="Cheng J."/>
            <person name="Zhang Y."/>
            <person name="Shi Q."/>
            <person name="Xie Y."/>
            <person name="Shi X."/>
            <person name="Chang Y."/>
            <person name="Huang F."/>
            <person name="Chen Y."/>
            <person name="Hong S."/>
            <person name="Mi L."/>
            <person name="Sun Q."/>
            <person name="Zhang L."/>
            <person name="Zhou B."/>
            <person name="Peng R."/>
            <person name="Zhang X."/>
            <person name="Liu F."/>
        </authorList>
    </citation>
    <scope>NUCLEOTIDE SEQUENCE [LARGE SCALE GENOMIC DNA]</scope>
    <source>
        <strain evidence="10">cv. PA1801</strain>
    </source>
</reference>
<feature type="domain" description="Reverse transcriptase" evidence="8">
    <location>
        <begin position="96"/>
        <end position="184"/>
    </location>
</feature>
<dbReference type="PANTHER" id="PTHR24559:SF444">
    <property type="entry name" value="REVERSE TRANSCRIPTASE DOMAIN-CONTAINING PROTEIN"/>
    <property type="match status" value="1"/>
</dbReference>
<name>A0A5B6VLW4_9ROSI</name>
<proteinExistence type="predicted"/>
<dbReference type="Gene3D" id="3.30.70.270">
    <property type="match status" value="1"/>
</dbReference>
<organism evidence="9 10">
    <name type="scientific">Gossypium australe</name>
    <dbReference type="NCBI Taxonomy" id="47621"/>
    <lineage>
        <taxon>Eukaryota</taxon>
        <taxon>Viridiplantae</taxon>
        <taxon>Streptophyta</taxon>
        <taxon>Embryophyta</taxon>
        <taxon>Tracheophyta</taxon>
        <taxon>Spermatophyta</taxon>
        <taxon>Magnoliopsida</taxon>
        <taxon>eudicotyledons</taxon>
        <taxon>Gunneridae</taxon>
        <taxon>Pentapetalae</taxon>
        <taxon>rosids</taxon>
        <taxon>malvids</taxon>
        <taxon>Malvales</taxon>
        <taxon>Malvaceae</taxon>
        <taxon>Malvoideae</taxon>
        <taxon>Gossypium</taxon>
    </lineage>
</organism>
<dbReference type="AlphaFoldDB" id="A0A5B6VLW4"/>
<dbReference type="Pfam" id="PF00078">
    <property type="entry name" value="RVT_1"/>
    <property type="match status" value="1"/>
</dbReference>
<evidence type="ECO:0000256" key="4">
    <source>
        <dbReference type="ARBA" id="ARBA00022722"/>
    </source>
</evidence>
<sequence>MMRWLTVDRNGLIEIPIRLSSATKVILALFAQKMIRLPLEREVEFAIDLILGTAPISIPLYRMALTELKELKHNRGFIRRSVSLWGALVLFVKNKEDYRQLKNVTIKNKYLLPRIDEPFDQLKDATTFSKIDIKFGYYQIWVKDCDVPKTAFRTRYGHYELLVMPFGLTNTLVAFMDLMNRVFSLSWIDLWLCLLMIY</sequence>
<gene>
    <name evidence="9" type="ORF">EPI10_015958</name>
</gene>
<dbReference type="InterPro" id="IPR043502">
    <property type="entry name" value="DNA/RNA_pol_sf"/>
</dbReference>
<dbReference type="Proteomes" id="UP000325315">
    <property type="component" value="Unassembled WGS sequence"/>
</dbReference>
<keyword evidence="7" id="KW-0695">RNA-directed DNA polymerase</keyword>
<dbReference type="GO" id="GO:0006508">
    <property type="term" value="P:proteolysis"/>
    <property type="evidence" value="ECO:0007669"/>
    <property type="project" value="UniProtKB-KW"/>
</dbReference>
<comment type="caution">
    <text evidence="9">The sequence shown here is derived from an EMBL/GenBank/DDBJ whole genome shotgun (WGS) entry which is preliminary data.</text>
</comment>
<evidence type="ECO:0000313" key="9">
    <source>
        <dbReference type="EMBL" id="KAA3470230.1"/>
    </source>
</evidence>
<keyword evidence="3" id="KW-0548">Nucleotidyltransferase</keyword>
<keyword evidence="2" id="KW-0808">Transferase</keyword>
<dbReference type="FunFam" id="3.10.10.10:FF:000007">
    <property type="entry name" value="Retrovirus-related Pol polyprotein from transposon 17.6-like Protein"/>
    <property type="match status" value="1"/>
</dbReference>
<dbReference type="OrthoDB" id="1701144at2759"/>
<dbReference type="GO" id="GO:0004519">
    <property type="term" value="F:endonuclease activity"/>
    <property type="evidence" value="ECO:0007669"/>
    <property type="project" value="UniProtKB-KW"/>
</dbReference>
<dbReference type="GO" id="GO:0003964">
    <property type="term" value="F:RNA-directed DNA polymerase activity"/>
    <property type="evidence" value="ECO:0007669"/>
    <property type="project" value="UniProtKB-KW"/>
</dbReference>
<evidence type="ECO:0000256" key="1">
    <source>
        <dbReference type="ARBA" id="ARBA00022670"/>
    </source>
</evidence>
<evidence type="ECO:0000256" key="5">
    <source>
        <dbReference type="ARBA" id="ARBA00022759"/>
    </source>
</evidence>
<evidence type="ECO:0000256" key="7">
    <source>
        <dbReference type="ARBA" id="ARBA00022918"/>
    </source>
</evidence>
<dbReference type="InterPro" id="IPR043128">
    <property type="entry name" value="Rev_trsase/Diguanyl_cyclase"/>
</dbReference>
<dbReference type="Gene3D" id="3.10.10.10">
    <property type="entry name" value="HIV Type 1 Reverse Transcriptase, subunit A, domain 1"/>
    <property type="match status" value="1"/>
</dbReference>
<dbReference type="SUPFAM" id="SSF56672">
    <property type="entry name" value="DNA/RNA polymerases"/>
    <property type="match status" value="1"/>
</dbReference>
<dbReference type="GO" id="GO:0008233">
    <property type="term" value="F:peptidase activity"/>
    <property type="evidence" value="ECO:0007669"/>
    <property type="project" value="UniProtKB-KW"/>
</dbReference>
<protein>
    <submittedName>
        <fullName evidence="9">Retrotransposon protein</fullName>
    </submittedName>
</protein>
<evidence type="ECO:0000313" key="10">
    <source>
        <dbReference type="Proteomes" id="UP000325315"/>
    </source>
</evidence>
<evidence type="ECO:0000256" key="3">
    <source>
        <dbReference type="ARBA" id="ARBA00022695"/>
    </source>
</evidence>
<dbReference type="InterPro" id="IPR053134">
    <property type="entry name" value="RNA-dir_DNA_polymerase"/>
</dbReference>
<keyword evidence="5" id="KW-0255">Endonuclease</keyword>
<dbReference type="PANTHER" id="PTHR24559">
    <property type="entry name" value="TRANSPOSON TY3-I GAG-POL POLYPROTEIN"/>
    <property type="match status" value="1"/>
</dbReference>
<evidence type="ECO:0000256" key="2">
    <source>
        <dbReference type="ARBA" id="ARBA00022679"/>
    </source>
</evidence>
<dbReference type="EMBL" id="SMMG02000006">
    <property type="protein sequence ID" value="KAA3470230.1"/>
    <property type="molecule type" value="Genomic_DNA"/>
</dbReference>
<keyword evidence="6" id="KW-0378">Hydrolase</keyword>
<accession>A0A5B6VLW4</accession>
<keyword evidence="1" id="KW-0645">Protease</keyword>
<keyword evidence="4" id="KW-0540">Nuclease</keyword>
<dbReference type="CDD" id="cd01647">
    <property type="entry name" value="RT_LTR"/>
    <property type="match status" value="1"/>
</dbReference>
<dbReference type="InterPro" id="IPR000477">
    <property type="entry name" value="RT_dom"/>
</dbReference>
<keyword evidence="10" id="KW-1185">Reference proteome</keyword>